<feature type="region of interest" description="Disordered" evidence="1">
    <location>
        <begin position="378"/>
        <end position="435"/>
    </location>
</feature>
<reference evidence="2" key="1">
    <citation type="submission" date="2019-08" db="EMBL/GenBank/DDBJ databases">
        <authorList>
            <person name="Kucharzyk K."/>
            <person name="Murdoch R.W."/>
            <person name="Higgins S."/>
            <person name="Loffler F."/>
        </authorList>
    </citation>
    <scope>NUCLEOTIDE SEQUENCE</scope>
</reference>
<feature type="region of interest" description="Disordered" evidence="1">
    <location>
        <begin position="291"/>
        <end position="316"/>
    </location>
</feature>
<feature type="compositionally biased region" description="Acidic residues" evidence="1">
    <location>
        <begin position="201"/>
        <end position="211"/>
    </location>
</feature>
<feature type="compositionally biased region" description="Pro residues" evidence="1">
    <location>
        <begin position="398"/>
        <end position="422"/>
    </location>
</feature>
<feature type="compositionally biased region" description="Polar residues" evidence="1">
    <location>
        <begin position="297"/>
        <end position="306"/>
    </location>
</feature>
<evidence type="ECO:0000256" key="1">
    <source>
        <dbReference type="SAM" id="MobiDB-lite"/>
    </source>
</evidence>
<protein>
    <submittedName>
        <fullName evidence="2">Uncharacterized protein</fullName>
    </submittedName>
</protein>
<name>A0A644ZLQ5_9ZZZZ</name>
<feature type="compositionally biased region" description="Basic and acidic residues" evidence="1">
    <location>
        <begin position="35"/>
        <end position="73"/>
    </location>
</feature>
<organism evidence="2">
    <name type="scientific">bioreactor metagenome</name>
    <dbReference type="NCBI Taxonomy" id="1076179"/>
    <lineage>
        <taxon>unclassified sequences</taxon>
        <taxon>metagenomes</taxon>
        <taxon>ecological metagenomes</taxon>
    </lineage>
</organism>
<feature type="region of interest" description="Disordered" evidence="1">
    <location>
        <begin position="1"/>
        <end position="215"/>
    </location>
</feature>
<feature type="compositionally biased region" description="Basic and acidic residues" evidence="1">
    <location>
        <begin position="154"/>
        <end position="179"/>
    </location>
</feature>
<proteinExistence type="predicted"/>
<feature type="compositionally biased region" description="Basic and acidic residues" evidence="1">
    <location>
        <begin position="378"/>
        <end position="392"/>
    </location>
</feature>
<sequence>MPERGEARRGERGLRHVRHDQRGPGDPPPAPQSVRADRGETEERVAGADVDGVRHGRRDPPGTDPDREQHRDQQGGADVTDPEDQQPGAGADPAFDRRRDQGEQDQPADHLDRGGPERAADQHRHRFLPQLVQVGAHVAQQGQAHPAAGAGEDPGGHAEHGQRHEGRRGAAYVPDDRRAVVQPQGVQAARPRPVARGGEGDQADGEGDDECDHGRLPRVDVADRKDVAGRTTQWIGTMRWTEAMWWIEAMCWTDAMWWIRTVRWIGRVHGGHDGQVGDERFPCGCCVAGRIPEPTRNRSGPSTQKSPIPGQRAASRSRGWLAWNQAQPVRPAHHHGSTDMGFNFDEAKKKLNLDETLDKVAKVVKETVDQIDDAIEKGRETLSEKLEPKQEGEAPTAEPGPTPQPGPDAEPGPDTQPGPDTPPGEGENAKPDYTI</sequence>
<dbReference type="AlphaFoldDB" id="A0A644ZLQ5"/>
<feature type="compositionally biased region" description="Basic and acidic residues" evidence="1">
    <location>
        <begin position="1"/>
        <end position="14"/>
    </location>
</feature>
<feature type="compositionally biased region" description="Low complexity" evidence="1">
    <location>
        <begin position="132"/>
        <end position="151"/>
    </location>
</feature>
<dbReference type="EMBL" id="VSSQ01009315">
    <property type="protein sequence ID" value="MPM41288.1"/>
    <property type="molecule type" value="Genomic_DNA"/>
</dbReference>
<feature type="compositionally biased region" description="Basic and acidic residues" evidence="1">
    <location>
        <begin position="94"/>
        <end position="122"/>
    </location>
</feature>
<comment type="caution">
    <text evidence="2">The sequence shown here is derived from an EMBL/GenBank/DDBJ whole genome shotgun (WGS) entry which is preliminary data.</text>
</comment>
<gene>
    <name evidence="2" type="ORF">SDC9_87938</name>
</gene>
<accession>A0A644ZLQ5</accession>
<evidence type="ECO:0000313" key="2">
    <source>
        <dbReference type="EMBL" id="MPM41288.1"/>
    </source>
</evidence>